<evidence type="ECO:0000313" key="2">
    <source>
        <dbReference type="Proteomes" id="UP000054826"/>
    </source>
</evidence>
<comment type="caution">
    <text evidence="1">The sequence shown here is derived from an EMBL/GenBank/DDBJ whole genome shotgun (WGS) entry which is preliminary data.</text>
</comment>
<name>A0A0V1GGQ0_TRIPS</name>
<dbReference type="EMBL" id="JYDV01002699">
    <property type="protein sequence ID" value="KRY97385.1"/>
    <property type="molecule type" value="Genomic_DNA"/>
</dbReference>
<sequence>MRRKGISGDIEMQFVAYCGLQLDIAKQEQRLQEMKRK</sequence>
<evidence type="ECO:0000313" key="1">
    <source>
        <dbReference type="EMBL" id="KRY97385.1"/>
    </source>
</evidence>
<reference evidence="1 2" key="1">
    <citation type="submission" date="2015-01" db="EMBL/GenBank/DDBJ databases">
        <title>Evolution of Trichinella species and genotypes.</title>
        <authorList>
            <person name="Korhonen P.K."/>
            <person name="Edoardo P."/>
            <person name="Giuseppe L.R."/>
            <person name="Gasser R.B."/>
        </authorList>
    </citation>
    <scope>NUCLEOTIDE SEQUENCE [LARGE SCALE GENOMIC DNA]</scope>
    <source>
        <strain evidence="1">ISS176</strain>
    </source>
</reference>
<gene>
    <name evidence="1" type="ORF">T4C_6766</name>
</gene>
<accession>A0A0V1GGQ0</accession>
<dbReference type="Proteomes" id="UP000054826">
    <property type="component" value="Unassembled WGS sequence"/>
</dbReference>
<dbReference type="AlphaFoldDB" id="A0A0V1GGQ0"/>
<proteinExistence type="predicted"/>
<protein>
    <submittedName>
        <fullName evidence="1">Uncharacterized protein</fullName>
    </submittedName>
</protein>
<organism evidence="1 2">
    <name type="scientific">Trichinella pseudospiralis</name>
    <name type="common">Parasitic roundworm</name>
    <dbReference type="NCBI Taxonomy" id="6337"/>
    <lineage>
        <taxon>Eukaryota</taxon>
        <taxon>Metazoa</taxon>
        <taxon>Ecdysozoa</taxon>
        <taxon>Nematoda</taxon>
        <taxon>Enoplea</taxon>
        <taxon>Dorylaimia</taxon>
        <taxon>Trichinellida</taxon>
        <taxon>Trichinellidae</taxon>
        <taxon>Trichinella</taxon>
    </lineage>
</organism>